<keyword evidence="1" id="KW-0812">Transmembrane</keyword>
<evidence type="ECO:0000256" key="1">
    <source>
        <dbReference type="SAM" id="Phobius"/>
    </source>
</evidence>
<keyword evidence="1" id="KW-1133">Transmembrane helix</keyword>
<feature type="transmembrane region" description="Helical" evidence="1">
    <location>
        <begin position="6"/>
        <end position="25"/>
    </location>
</feature>
<gene>
    <name evidence="2" type="ORF">HCN51_24905</name>
</gene>
<keyword evidence="3" id="KW-1185">Reference proteome</keyword>
<evidence type="ECO:0000313" key="3">
    <source>
        <dbReference type="Proteomes" id="UP000696294"/>
    </source>
</evidence>
<name>A0ABX1B4B1_9ACTN</name>
<organism evidence="2 3">
    <name type="scientific">Nonomuraea composti</name>
    <dbReference type="NCBI Taxonomy" id="2720023"/>
    <lineage>
        <taxon>Bacteria</taxon>
        <taxon>Bacillati</taxon>
        <taxon>Actinomycetota</taxon>
        <taxon>Actinomycetes</taxon>
        <taxon>Streptosporangiales</taxon>
        <taxon>Streptosporangiaceae</taxon>
        <taxon>Nonomuraea</taxon>
    </lineage>
</organism>
<reference evidence="2 3" key="1">
    <citation type="submission" date="2020-03" db="EMBL/GenBank/DDBJ databases">
        <title>WGS of actinomycetes isolated from Thailand.</title>
        <authorList>
            <person name="Thawai C."/>
        </authorList>
    </citation>
    <scope>NUCLEOTIDE SEQUENCE [LARGE SCALE GENOMIC DNA]</scope>
    <source>
        <strain evidence="2 3">FMUSA5-5</strain>
    </source>
</reference>
<comment type="caution">
    <text evidence="2">The sequence shown here is derived from an EMBL/GenBank/DDBJ whole genome shotgun (WGS) entry which is preliminary data.</text>
</comment>
<proteinExistence type="predicted"/>
<evidence type="ECO:0000313" key="2">
    <source>
        <dbReference type="EMBL" id="NJP92655.1"/>
    </source>
</evidence>
<dbReference type="RefSeq" id="WP_168012073.1">
    <property type="nucleotide sequence ID" value="NZ_JAATEP010000018.1"/>
</dbReference>
<dbReference type="EMBL" id="JAATEP010000018">
    <property type="protein sequence ID" value="NJP92655.1"/>
    <property type="molecule type" value="Genomic_DNA"/>
</dbReference>
<accession>A0ABX1B4B1</accession>
<keyword evidence="1" id="KW-0472">Membrane</keyword>
<dbReference type="Proteomes" id="UP000696294">
    <property type="component" value="Unassembled WGS sequence"/>
</dbReference>
<sequence>MKSKVLEYLPFVGIVLAICTASWVAGRMPVEGRAFAAGLGRTAGPRRRTISR</sequence>
<protein>
    <submittedName>
        <fullName evidence="2">Uncharacterized protein</fullName>
    </submittedName>
</protein>